<keyword evidence="4" id="KW-1003">Cell membrane</keyword>
<keyword evidence="13" id="KW-1015">Disulfide bond</keyword>
<proteinExistence type="inferred from homology"/>
<comment type="similarity">
    <text evidence="2">Belongs to the CD3Z/FCER1G family.</text>
</comment>
<dbReference type="Proteomes" id="UP001501920">
    <property type="component" value="Chromosome 2"/>
</dbReference>
<keyword evidence="12 18" id="KW-0472">Membrane</keyword>
<keyword evidence="9" id="KW-0391">Immunity</keyword>
<dbReference type="SMART" id="SM00077">
    <property type="entry name" value="ITAM"/>
    <property type="match status" value="1"/>
</dbReference>
<evidence type="ECO:0000256" key="7">
    <source>
        <dbReference type="ARBA" id="ARBA00022692"/>
    </source>
</evidence>
<evidence type="ECO:0000256" key="15">
    <source>
        <dbReference type="ARBA" id="ARBA00030112"/>
    </source>
</evidence>
<dbReference type="Ensembl" id="ENSPNAT00000078816.1">
    <property type="protein sequence ID" value="ENSPNAP00000056473.1"/>
    <property type="gene ID" value="ENSPNAG00000034398.1"/>
</dbReference>
<evidence type="ECO:0000256" key="8">
    <source>
        <dbReference type="ARBA" id="ARBA00022729"/>
    </source>
</evidence>
<keyword evidence="11 18" id="KW-1133">Transmembrane helix</keyword>
<reference evidence="20" key="3">
    <citation type="submission" date="2025-09" db="UniProtKB">
        <authorList>
            <consortium name="Ensembl"/>
        </authorList>
    </citation>
    <scope>IDENTIFICATION</scope>
</reference>
<dbReference type="InterPro" id="IPR021663">
    <property type="entry name" value="CD3_zeta/IgE_Fc_rcpt_gamma"/>
</dbReference>
<evidence type="ECO:0000256" key="13">
    <source>
        <dbReference type="ARBA" id="ARBA00023157"/>
    </source>
</evidence>
<feature type="signal peptide" evidence="19">
    <location>
        <begin position="1"/>
        <end position="23"/>
    </location>
</feature>
<dbReference type="InterPro" id="IPR042340">
    <property type="entry name" value="FCER1G"/>
</dbReference>
<keyword evidence="5" id="KW-0597">Phosphoprotein</keyword>
<dbReference type="GO" id="GO:0019863">
    <property type="term" value="F:IgE binding"/>
    <property type="evidence" value="ECO:0007669"/>
    <property type="project" value="UniProtKB-KW"/>
</dbReference>
<reference evidence="20 21" key="1">
    <citation type="submission" date="2020-10" db="EMBL/GenBank/DDBJ databases">
        <title>Pygocentrus nattereri (red-bellied piranha) genome, fPygNat1, primary haplotype.</title>
        <authorList>
            <person name="Myers G."/>
            <person name="Meyer A."/>
            <person name="Karagic N."/>
            <person name="Pippel M."/>
            <person name="Winkler S."/>
            <person name="Tracey A."/>
            <person name="Wood J."/>
            <person name="Formenti G."/>
            <person name="Howe K."/>
            <person name="Fedrigo O."/>
            <person name="Jarvis E.D."/>
        </authorList>
    </citation>
    <scope>NUCLEOTIDE SEQUENCE [LARGE SCALE GENOMIC DNA]</scope>
</reference>
<evidence type="ECO:0000313" key="20">
    <source>
        <dbReference type="Ensembl" id="ENSPNAP00000056473.1"/>
    </source>
</evidence>
<dbReference type="GeneID" id="108440117"/>
<gene>
    <name evidence="20" type="primary">FCER1G</name>
</gene>
<organism evidence="20 21">
    <name type="scientific">Pygocentrus nattereri</name>
    <name type="common">Red-bellied piranha</name>
    <dbReference type="NCBI Taxonomy" id="42514"/>
    <lineage>
        <taxon>Eukaryota</taxon>
        <taxon>Metazoa</taxon>
        <taxon>Chordata</taxon>
        <taxon>Craniata</taxon>
        <taxon>Vertebrata</taxon>
        <taxon>Euteleostomi</taxon>
        <taxon>Actinopterygii</taxon>
        <taxon>Neopterygii</taxon>
        <taxon>Teleostei</taxon>
        <taxon>Ostariophysi</taxon>
        <taxon>Characiformes</taxon>
        <taxon>Characoidei</taxon>
        <taxon>Pygocentrus</taxon>
    </lineage>
</organism>
<protein>
    <recommendedName>
        <fullName evidence="3">High affinity immunoglobulin epsilon receptor subunit gamma</fullName>
    </recommendedName>
    <alternativeName>
        <fullName evidence="16">Fc receptor gamma-chain</fullName>
    </alternativeName>
    <alternativeName>
        <fullName evidence="15">Fc-epsilon RI-gamma</fullName>
    </alternativeName>
    <alternativeName>
        <fullName evidence="17">IgE Fc receptor subunit gamma</fullName>
    </alternativeName>
</protein>
<evidence type="ECO:0000256" key="18">
    <source>
        <dbReference type="SAM" id="Phobius"/>
    </source>
</evidence>
<dbReference type="PANTHER" id="PTHR16803">
    <property type="entry name" value="HIGH AFFINITY IMMUNOGLOBULIN EPSILON RECEPTOR GAMMA-SUBUNIT"/>
    <property type="match status" value="1"/>
</dbReference>
<dbReference type="CTD" id="2207"/>
<dbReference type="GO" id="GO:0032998">
    <property type="term" value="C:Fc-epsilon receptor I complex"/>
    <property type="evidence" value="ECO:0007669"/>
    <property type="project" value="InterPro"/>
</dbReference>
<comment type="subcellular location">
    <subcellularLocation>
        <location evidence="1">Cell membrane</location>
        <topology evidence="1">Single-pass type I membrane protein</topology>
    </subcellularLocation>
</comment>
<dbReference type="GO" id="GO:0019767">
    <property type="term" value="F:IgE receptor activity"/>
    <property type="evidence" value="ECO:0007669"/>
    <property type="project" value="InterPro"/>
</dbReference>
<dbReference type="AlphaFoldDB" id="A0AAR2JWN9"/>
<evidence type="ECO:0000256" key="10">
    <source>
        <dbReference type="ARBA" id="ARBA00022972"/>
    </source>
</evidence>
<evidence type="ECO:0000256" key="14">
    <source>
        <dbReference type="ARBA" id="ARBA00023170"/>
    </source>
</evidence>
<evidence type="ECO:0000256" key="9">
    <source>
        <dbReference type="ARBA" id="ARBA00022859"/>
    </source>
</evidence>
<keyword evidence="7 18" id="KW-0812">Transmembrane</keyword>
<accession>A0AAR2JWN9</accession>
<evidence type="ECO:0000256" key="5">
    <source>
        <dbReference type="ARBA" id="ARBA00022553"/>
    </source>
</evidence>
<dbReference type="Pfam" id="PF11628">
    <property type="entry name" value="TCR_zetazeta"/>
    <property type="match status" value="1"/>
</dbReference>
<reference evidence="20" key="2">
    <citation type="submission" date="2025-08" db="UniProtKB">
        <authorList>
            <consortium name="Ensembl"/>
        </authorList>
    </citation>
    <scope>IDENTIFICATION</scope>
</reference>
<evidence type="ECO:0000256" key="4">
    <source>
        <dbReference type="ARBA" id="ARBA00022475"/>
    </source>
</evidence>
<evidence type="ECO:0000256" key="1">
    <source>
        <dbReference type="ARBA" id="ARBA00004251"/>
    </source>
</evidence>
<keyword evidence="6" id="KW-0399">Innate immunity</keyword>
<dbReference type="Pfam" id="PF02189">
    <property type="entry name" value="ITAM"/>
    <property type="match status" value="1"/>
</dbReference>
<keyword evidence="8 19" id="KW-0732">Signal</keyword>
<evidence type="ECO:0000256" key="12">
    <source>
        <dbReference type="ARBA" id="ARBA00023136"/>
    </source>
</evidence>
<evidence type="ECO:0000256" key="11">
    <source>
        <dbReference type="ARBA" id="ARBA00022989"/>
    </source>
</evidence>
<dbReference type="PANTHER" id="PTHR16803:SF0">
    <property type="entry name" value="HIGH AFFINITY IMMUNOGLOBULIN EPSILON RECEPTOR SUBUNIT GAMMA"/>
    <property type="match status" value="1"/>
</dbReference>
<dbReference type="InterPro" id="IPR003110">
    <property type="entry name" value="Phos_immunorcpt_sig_ITAM"/>
</dbReference>
<evidence type="ECO:0000313" key="21">
    <source>
        <dbReference type="Proteomes" id="UP001501920"/>
    </source>
</evidence>
<name>A0AAR2JWN9_PYGNA</name>
<evidence type="ECO:0000256" key="17">
    <source>
        <dbReference type="ARBA" id="ARBA00032977"/>
    </source>
</evidence>
<evidence type="ECO:0000256" key="19">
    <source>
        <dbReference type="SAM" id="SignalP"/>
    </source>
</evidence>
<evidence type="ECO:0000256" key="16">
    <source>
        <dbReference type="ARBA" id="ARBA00030402"/>
    </source>
</evidence>
<feature type="transmembrane region" description="Helical" evidence="18">
    <location>
        <begin position="32"/>
        <end position="49"/>
    </location>
</feature>
<keyword evidence="21" id="KW-1185">Reference proteome</keyword>
<dbReference type="RefSeq" id="XP_017574334.1">
    <property type="nucleotide sequence ID" value="XM_017718845.2"/>
</dbReference>
<keyword evidence="10" id="KW-0389">IgE-binding protein</keyword>
<feature type="chain" id="PRO_5043523783" description="High affinity immunoglobulin epsilon receptor subunit gamma" evidence="19">
    <location>
        <begin position="24"/>
        <end position="94"/>
    </location>
</feature>
<evidence type="ECO:0000256" key="2">
    <source>
        <dbReference type="ARBA" id="ARBA00007280"/>
    </source>
</evidence>
<evidence type="ECO:0000256" key="6">
    <source>
        <dbReference type="ARBA" id="ARBA00022588"/>
    </source>
</evidence>
<dbReference type="GeneTree" id="ENSGT01140000282823"/>
<evidence type="ECO:0000256" key="3">
    <source>
        <dbReference type="ARBA" id="ARBA00021544"/>
    </source>
</evidence>
<sequence>MKKAGFSVFSLLPLWMNFGSVAAYDESKICYILDAILFIYGVILTVLYCRMKLMNENRKISSHAKKDAAEGVYEGLATRSEDTYETIQMNKTKA</sequence>
<keyword evidence="14" id="KW-0675">Receptor</keyword>
<dbReference type="GO" id="GO:0045087">
    <property type="term" value="P:innate immune response"/>
    <property type="evidence" value="ECO:0007669"/>
    <property type="project" value="UniProtKB-KW"/>
</dbReference>